<dbReference type="RefSeq" id="WP_095326999.1">
    <property type="nucleotide sequence ID" value="NZ_NPBS01000018.1"/>
</dbReference>
<gene>
    <name evidence="2" type="ORF">CHH61_04045</name>
    <name evidence="1" type="ORF">CHH72_16630</name>
</gene>
<evidence type="ECO:0000313" key="4">
    <source>
        <dbReference type="Proteomes" id="UP000216207"/>
    </source>
</evidence>
<dbReference type="EMBL" id="NPBS01000018">
    <property type="protein sequence ID" value="PAF27307.1"/>
    <property type="molecule type" value="Genomic_DNA"/>
</dbReference>
<protein>
    <submittedName>
        <fullName evidence="1">Uncharacterized protein</fullName>
    </submittedName>
</protein>
<evidence type="ECO:0000313" key="1">
    <source>
        <dbReference type="EMBL" id="PAE87755.1"/>
    </source>
</evidence>
<dbReference type="Proteomes" id="UP000216133">
    <property type="component" value="Unassembled WGS sequence"/>
</dbReference>
<dbReference type="Proteomes" id="UP000216207">
    <property type="component" value="Unassembled WGS sequence"/>
</dbReference>
<name>A0A268NXL1_SHOCL</name>
<evidence type="ECO:0000313" key="2">
    <source>
        <dbReference type="EMBL" id="PAF27307.1"/>
    </source>
</evidence>
<comment type="caution">
    <text evidence="1">The sequence shown here is derived from an EMBL/GenBank/DDBJ whole genome shotgun (WGS) entry which is preliminary data.</text>
</comment>
<dbReference type="AlphaFoldDB" id="A0A268NXL1"/>
<organism evidence="1 4">
    <name type="scientific">Shouchella clausii</name>
    <name type="common">Alkalihalobacillus clausii</name>
    <dbReference type="NCBI Taxonomy" id="79880"/>
    <lineage>
        <taxon>Bacteria</taxon>
        <taxon>Bacillati</taxon>
        <taxon>Bacillota</taxon>
        <taxon>Bacilli</taxon>
        <taxon>Bacillales</taxon>
        <taxon>Bacillaceae</taxon>
        <taxon>Shouchella</taxon>
    </lineage>
</organism>
<accession>A0A268NXL1</accession>
<reference evidence="3 4" key="1">
    <citation type="submission" date="2017-07" db="EMBL/GenBank/DDBJ databases">
        <title>Isolation and whole genome analysis of endospore-forming bacteria from heroin.</title>
        <authorList>
            <person name="Kalinowski J."/>
            <person name="Ahrens B."/>
            <person name="Al-Dilaimi A."/>
            <person name="Winkler A."/>
            <person name="Wibberg D."/>
            <person name="Schleenbecker U."/>
            <person name="Ruckert C."/>
            <person name="Wolfel R."/>
            <person name="Grass G."/>
        </authorList>
    </citation>
    <scope>NUCLEOTIDE SEQUENCE [LARGE SCALE GENOMIC DNA]</scope>
    <source>
        <strain evidence="2 3">7523-2</strain>
        <strain evidence="1 4">7539</strain>
    </source>
</reference>
<sequence>MKYYEFNDHDYYALIAVDENQVITQDQTIDEACSHAAVKFYVQSVACESVEEVWREGKPREITKENALKQYVGMTGSTLQQAEEYFNKDVEHGDALLIDGLLV</sequence>
<proteinExistence type="predicted"/>
<dbReference type="EMBL" id="NPCC01000029">
    <property type="protein sequence ID" value="PAE87755.1"/>
    <property type="molecule type" value="Genomic_DNA"/>
</dbReference>
<evidence type="ECO:0000313" key="3">
    <source>
        <dbReference type="Proteomes" id="UP000216133"/>
    </source>
</evidence>